<keyword evidence="5" id="KW-0813">Transport</keyword>
<organism evidence="6 7">
    <name type="scientific">Parasphingopyxis lamellibrachiae</name>
    <dbReference type="NCBI Taxonomy" id="680125"/>
    <lineage>
        <taxon>Bacteria</taxon>
        <taxon>Pseudomonadati</taxon>
        <taxon>Pseudomonadota</taxon>
        <taxon>Alphaproteobacteria</taxon>
        <taxon>Sphingomonadales</taxon>
        <taxon>Sphingomonadaceae</taxon>
        <taxon>Parasphingopyxis</taxon>
    </lineage>
</organism>
<feature type="transmembrane region" description="Helical" evidence="5">
    <location>
        <begin position="88"/>
        <end position="109"/>
    </location>
</feature>
<dbReference type="RefSeq" id="WP_116235806.1">
    <property type="nucleotide sequence ID" value="NZ_QRDP01000004.1"/>
</dbReference>
<keyword evidence="7" id="KW-1185">Reference proteome</keyword>
<dbReference type="GO" id="GO:0043953">
    <property type="term" value="P:protein transport by the Tat complex"/>
    <property type="evidence" value="ECO:0007669"/>
    <property type="project" value="UniProtKB-UniRule"/>
</dbReference>
<dbReference type="AlphaFoldDB" id="A0A3D9FFT7"/>
<evidence type="ECO:0000256" key="3">
    <source>
        <dbReference type="ARBA" id="ARBA00022989"/>
    </source>
</evidence>
<keyword evidence="4 5" id="KW-0472">Membrane</keyword>
<sequence>MSSELQTEPEEIDEVDASTAPLLDHLIELRNRLLWCVLGFIIAFGFCFYFATEIFAFLVHPLQEAFPPGQGRLIYTQLYEAFFVEIKVGIFGAFVIAFPLIACQIWLFVAPGLYKNERGAFLPFLFATPVLFTLGAALAYFVVMPLAFEFFLDYQGEVSGLDQEALPAIGEYLSLVMRFIIVFGLAFLLPVLLLLLNRAGLVGRAQLIRARKYIIVGVFVIAAIFTPPDPVTQLMLAVPLLLLFEMTLVIIWFTDRRGKKDKET</sequence>
<dbReference type="NCBIfam" id="TIGR00945">
    <property type="entry name" value="tatC"/>
    <property type="match status" value="1"/>
</dbReference>
<evidence type="ECO:0000256" key="5">
    <source>
        <dbReference type="HAMAP-Rule" id="MF_00902"/>
    </source>
</evidence>
<keyword evidence="3 5" id="KW-1133">Transmembrane helix</keyword>
<keyword evidence="5" id="KW-0811">Translocation</keyword>
<comment type="subcellular location">
    <subcellularLocation>
        <location evidence="5">Cell membrane</location>
        <topology evidence="5">Multi-pass membrane protein</topology>
    </subcellularLocation>
    <subcellularLocation>
        <location evidence="1">Membrane</location>
        <topology evidence="1">Multi-pass membrane protein</topology>
    </subcellularLocation>
</comment>
<evidence type="ECO:0000313" key="7">
    <source>
        <dbReference type="Proteomes" id="UP000256310"/>
    </source>
</evidence>
<feature type="transmembrane region" description="Helical" evidence="5">
    <location>
        <begin position="231"/>
        <end position="253"/>
    </location>
</feature>
<feature type="transmembrane region" description="Helical" evidence="5">
    <location>
        <begin position="33"/>
        <end position="59"/>
    </location>
</feature>
<dbReference type="EMBL" id="QRDP01000004">
    <property type="protein sequence ID" value="RED16397.1"/>
    <property type="molecule type" value="Genomic_DNA"/>
</dbReference>
<dbReference type="PANTHER" id="PTHR30371">
    <property type="entry name" value="SEC-INDEPENDENT PROTEIN TRANSLOCASE PROTEIN TATC"/>
    <property type="match status" value="1"/>
</dbReference>
<dbReference type="InterPro" id="IPR002033">
    <property type="entry name" value="TatC"/>
</dbReference>
<proteinExistence type="inferred from homology"/>
<dbReference type="OrthoDB" id="9777044at2"/>
<evidence type="ECO:0000256" key="4">
    <source>
        <dbReference type="ARBA" id="ARBA00023136"/>
    </source>
</evidence>
<dbReference type="GO" id="GO:0009977">
    <property type="term" value="F:proton motive force dependent protein transmembrane transporter activity"/>
    <property type="evidence" value="ECO:0007669"/>
    <property type="project" value="TreeGrafter"/>
</dbReference>
<comment type="similarity">
    <text evidence="5">Belongs to the TatC family.</text>
</comment>
<dbReference type="GO" id="GO:0033281">
    <property type="term" value="C:TAT protein transport complex"/>
    <property type="evidence" value="ECO:0007669"/>
    <property type="project" value="UniProtKB-UniRule"/>
</dbReference>
<protein>
    <recommendedName>
        <fullName evidence="5">Sec-independent protein translocase protein TatC</fullName>
    </recommendedName>
</protein>
<dbReference type="GO" id="GO:0065002">
    <property type="term" value="P:intracellular protein transmembrane transport"/>
    <property type="evidence" value="ECO:0007669"/>
    <property type="project" value="TreeGrafter"/>
</dbReference>
<dbReference type="Proteomes" id="UP000256310">
    <property type="component" value="Unassembled WGS sequence"/>
</dbReference>
<comment type="caution">
    <text evidence="6">The sequence shown here is derived from an EMBL/GenBank/DDBJ whole genome shotgun (WGS) entry which is preliminary data.</text>
</comment>
<accession>A0A3D9FFT7</accession>
<feature type="transmembrane region" description="Helical" evidence="5">
    <location>
        <begin position="175"/>
        <end position="196"/>
    </location>
</feature>
<dbReference type="Pfam" id="PF00902">
    <property type="entry name" value="TatC"/>
    <property type="match status" value="1"/>
</dbReference>
<feature type="transmembrane region" description="Helical" evidence="5">
    <location>
        <begin position="121"/>
        <end position="143"/>
    </location>
</feature>
<comment type="function">
    <text evidence="5">Part of the twin-arginine translocation (Tat) system that transports large folded proteins containing a characteristic twin-arginine motif in their signal peptide across membranes. Together with TatB, TatC is part of a receptor directly interacting with Tat signal peptides.</text>
</comment>
<keyword evidence="2 5" id="KW-0812">Transmembrane</keyword>
<gene>
    <name evidence="5" type="primary">tatC</name>
    <name evidence="6" type="ORF">DFR46_1420</name>
</gene>
<name>A0A3D9FFT7_9SPHN</name>
<evidence type="ECO:0000313" key="6">
    <source>
        <dbReference type="EMBL" id="RED16397.1"/>
    </source>
</evidence>
<dbReference type="PRINTS" id="PR01840">
    <property type="entry name" value="TATCFAMILY"/>
</dbReference>
<dbReference type="PANTHER" id="PTHR30371:SF0">
    <property type="entry name" value="SEC-INDEPENDENT PROTEIN TRANSLOCASE PROTEIN TATC, CHLOROPLASTIC-RELATED"/>
    <property type="match status" value="1"/>
</dbReference>
<keyword evidence="5" id="KW-1003">Cell membrane</keyword>
<keyword evidence="5" id="KW-0653">Protein transport</keyword>
<comment type="subunit">
    <text evidence="5">The Tat system comprises two distinct complexes: a TatABC complex, containing multiple copies of TatA, TatB and TatC subunits, and a separate TatA complex, containing only TatA subunits. Substrates initially bind to the TatABC complex, which probably triggers association of the separate TatA complex to form the active translocon.</text>
</comment>
<feature type="transmembrane region" description="Helical" evidence="5">
    <location>
        <begin position="208"/>
        <end position="225"/>
    </location>
</feature>
<reference evidence="6 7" key="1">
    <citation type="submission" date="2018-07" db="EMBL/GenBank/DDBJ databases">
        <title>Genomic Encyclopedia of Type Strains, Phase IV (KMG-IV): sequencing the most valuable type-strain genomes for metagenomic binning, comparative biology and taxonomic classification.</title>
        <authorList>
            <person name="Goeker M."/>
        </authorList>
    </citation>
    <scope>NUCLEOTIDE SEQUENCE [LARGE SCALE GENOMIC DNA]</scope>
    <source>
        <strain evidence="6 7">DSM 26725</strain>
    </source>
</reference>
<evidence type="ECO:0000256" key="1">
    <source>
        <dbReference type="ARBA" id="ARBA00004141"/>
    </source>
</evidence>
<evidence type="ECO:0000256" key="2">
    <source>
        <dbReference type="ARBA" id="ARBA00022692"/>
    </source>
</evidence>
<dbReference type="HAMAP" id="MF_00902">
    <property type="entry name" value="TatC"/>
    <property type="match status" value="1"/>
</dbReference>